<organism evidence="2 3">
    <name type="scientific">Shewanella benthica</name>
    <dbReference type="NCBI Taxonomy" id="43661"/>
    <lineage>
        <taxon>Bacteria</taxon>
        <taxon>Pseudomonadati</taxon>
        <taxon>Pseudomonadota</taxon>
        <taxon>Gammaproteobacteria</taxon>
        <taxon>Alteromonadales</taxon>
        <taxon>Shewanellaceae</taxon>
        <taxon>Shewanella</taxon>
    </lineage>
</organism>
<dbReference type="AlphaFoldDB" id="A0A330M6T5"/>
<reference evidence="3" key="1">
    <citation type="submission" date="2018-06" db="EMBL/GenBank/DDBJ databases">
        <authorList>
            <person name="Cea G.-C."/>
            <person name="William W."/>
        </authorList>
    </citation>
    <scope>NUCLEOTIDE SEQUENCE [LARGE SCALE GENOMIC DNA]</scope>
    <source>
        <strain evidence="3">DB21MT-2</strain>
    </source>
</reference>
<feature type="region of interest" description="Disordered" evidence="1">
    <location>
        <begin position="20"/>
        <end position="54"/>
    </location>
</feature>
<dbReference type="EMBL" id="LS483452">
    <property type="protein sequence ID" value="SQH75467.1"/>
    <property type="molecule type" value="Genomic_DNA"/>
</dbReference>
<dbReference type="KEGG" id="sbk:SHEWBE_1501"/>
<gene>
    <name evidence="2" type="ORF">SHEWBE_1501</name>
</gene>
<dbReference type="Proteomes" id="UP000250123">
    <property type="component" value="Chromosome SHEWBE"/>
</dbReference>
<proteinExistence type="predicted"/>
<protein>
    <submittedName>
        <fullName evidence="2">Transposase</fullName>
    </submittedName>
</protein>
<dbReference type="RefSeq" id="WP_231926452.1">
    <property type="nucleotide sequence ID" value="NZ_LS483452.1"/>
</dbReference>
<evidence type="ECO:0000256" key="1">
    <source>
        <dbReference type="SAM" id="MobiDB-lite"/>
    </source>
</evidence>
<evidence type="ECO:0000313" key="2">
    <source>
        <dbReference type="EMBL" id="SQH75467.1"/>
    </source>
</evidence>
<evidence type="ECO:0000313" key="3">
    <source>
        <dbReference type="Proteomes" id="UP000250123"/>
    </source>
</evidence>
<accession>A0A330M6T5</accession>
<sequence length="144" mass="16135">MPGKSINQLQVNLYMSYRNKPKQTQSSAAAKAGFSSRSARRIDAGQHNTSKLPRQYATRKDPLNGLFEQHVVPLLEKEPSLQPITLFEKLEEIAPGQLERYSYALYNAELRNGASYTGLSKTSFSGRNIRRGQWAFLTTLGPTS</sequence>
<name>A0A330M6T5_9GAMM</name>